<organism evidence="2 3">
    <name type="scientific">Planctopirus hydrillae</name>
    <dbReference type="NCBI Taxonomy" id="1841610"/>
    <lineage>
        <taxon>Bacteria</taxon>
        <taxon>Pseudomonadati</taxon>
        <taxon>Planctomycetota</taxon>
        <taxon>Planctomycetia</taxon>
        <taxon>Planctomycetales</taxon>
        <taxon>Planctomycetaceae</taxon>
        <taxon>Planctopirus</taxon>
    </lineage>
</organism>
<dbReference type="Proteomes" id="UP000094828">
    <property type="component" value="Unassembled WGS sequence"/>
</dbReference>
<sequence length="196" mass="23278">MKGASFDFCQAIRRLCDDLTIRLPEFRHIDMDQVAIGFAQARRSVPYGLQAKLTPMRFENGNLVTRRGRHNWTIRRLFAGEQEILYILTFYLPRFQEQTFREKLITICHELYHISADFNGDIRRLSGRYHVHSHSQNEYDRQMGEFVDQYLKLNPPKELCHFLNFNFRQLEQEYGSVVGLKIPIPKMLRIPDLRTA</sequence>
<reference evidence="2 3" key="1">
    <citation type="submission" date="2016-05" db="EMBL/GenBank/DDBJ databases">
        <title>Genomic and physiological characterization of Planctopirus sp. isolated from fresh water lake.</title>
        <authorList>
            <person name="Subhash Y."/>
            <person name="Ramana C."/>
        </authorList>
    </citation>
    <scope>NUCLEOTIDE SEQUENCE [LARGE SCALE GENOMIC DNA]</scope>
    <source>
        <strain evidence="2 3">JC280</strain>
    </source>
</reference>
<protein>
    <recommendedName>
        <fullName evidence="1">Putative phage metallopeptidase domain-containing protein</fullName>
    </recommendedName>
</protein>
<feature type="domain" description="Putative phage metallopeptidase" evidence="1">
    <location>
        <begin position="11"/>
        <end position="123"/>
    </location>
</feature>
<dbReference type="Pfam" id="PF18894">
    <property type="entry name" value="PhageMetallopep"/>
    <property type="match status" value="1"/>
</dbReference>
<comment type="caution">
    <text evidence="2">The sequence shown here is derived from an EMBL/GenBank/DDBJ whole genome shotgun (WGS) entry which is preliminary data.</text>
</comment>
<dbReference type="RefSeq" id="WP_068849592.1">
    <property type="nucleotide sequence ID" value="NZ_LYDR01000127.1"/>
</dbReference>
<evidence type="ECO:0000313" key="2">
    <source>
        <dbReference type="EMBL" id="ODA29678.1"/>
    </source>
</evidence>
<dbReference type="OrthoDB" id="5395677at2"/>
<proteinExistence type="predicted"/>
<accession>A0A1C3E8S5</accession>
<gene>
    <name evidence="2" type="ORF">A6X21_08110</name>
</gene>
<evidence type="ECO:0000259" key="1">
    <source>
        <dbReference type="Pfam" id="PF18894"/>
    </source>
</evidence>
<dbReference type="EMBL" id="LYDR01000127">
    <property type="protein sequence ID" value="ODA29678.1"/>
    <property type="molecule type" value="Genomic_DNA"/>
</dbReference>
<keyword evidence="3" id="KW-1185">Reference proteome</keyword>
<dbReference type="AlphaFoldDB" id="A0A1C3E8S5"/>
<dbReference type="InterPro" id="IPR043998">
    <property type="entry name" value="Put_Metallopep"/>
</dbReference>
<evidence type="ECO:0000313" key="3">
    <source>
        <dbReference type="Proteomes" id="UP000094828"/>
    </source>
</evidence>
<dbReference type="STRING" id="1841610.A6X21_08110"/>
<name>A0A1C3E8S5_9PLAN</name>